<sequence>MTNRIIEKWQIYCNTESQKIIGYKTKDGISPQTCFNNNTHSIDISKNNLIERIPDNTYDLYEWNVLCDTEKTHVIGFTNSSHYPEICFNNNTHIVSSIPELVSKISNINVGIVEESTPTGGNYKSVSYKCDCVSGESIHDYTFDYPISALSISFNSHSENQNDTLEVIVAPETIIGSITSDITASDTIINASSTVIENAQLGYYIHVSDGINSDNLGTITNIDSVNSRITVKTPATNGFLASSPSYIKMSVKVIDNFTFGYQGRYVLGDSKIGGSYIPTNTIIRVIYTNNGNTTKYFYPVIDYLY</sequence>
<proteinExistence type="predicted"/>
<name>A0A1X9VNN4_9VIRU</name>
<reference evidence="1" key="1">
    <citation type="journal article" date="2017" name="ISME J.">
        <title>Genomic exploration of individual giant ocean viruses.</title>
        <authorList>
            <person name="Wilson W.H."/>
            <person name="Gilg I.C."/>
            <person name="Moniruzzaman M."/>
            <person name="Field E.K."/>
            <person name="Koren S."/>
            <person name="LeCleir G.R."/>
            <person name="Martinez Martinez J."/>
            <person name="Poulton N.J."/>
            <person name="Swan B.K."/>
            <person name="Stepanauskas R."/>
            <person name="Wilhelm S.W."/>
        </authorList>
    </citation>
    <scope>NUCLEOTIDE SEQUENCE</scope>
</reference>
<gene>
    <name evidence="1" type="ORF">SAGO17_0008</name>
</gene>
<accession>A0A1X9VNN4</accession>
<evidence type="ECO:0000313" key="1">
    <source>
        <dbReference type="EMBL" id="ARR74928.1"/>
    </source>
</evidence>
<protein>
    <submittedName>
        <fullName evidence="1">Uncharacterized protein</fullName>
    </submittedName>
</protein>
<organism evidence="1">
    <name type="scientific">Mimivirus AB-566-O17</name>
    <dbReference type="NCBI Taxonomy" id="1988039"/>
    <lineage>
        <taxon>Viruses</taxon>
        <taxon>Varidnaviria</taxon>
        <taxon>Bamfordvirae</taxon>
        <taxon>Nucleocytoviricota</taxon>
        <taxon>Megaviricetes</taxon>
        <taxon>Imitervirales</taxon>
        <taxon>Mimiviridae</taxon>
        <taxon>Megamimivirinae</taxon>
        <taxon>Mimivirus</taxon>
    </lineage>
</organism>
<dbReference type="EMBL" id="KY565516">
    <property type="protein sequence ID" value="ARR74928.1"/>
    <property type="molecule type" value="Genomic_DNA"/>
</dbReference>